<reference evidence="2 5" key="2">
    <citation type="submission" date="2018-12" db="EMBL/GenBank/DDBJ databases">
        <title>Genomic insights into the evolutionary origins and pathogenicity of five Vibrio parahaemolyticus strains isolated from the shrimp with acute hepatopancreatic necrosis disease (AHPND).</title>
        <authorList>
            <person name="Yang Q."/>
            <person name="Dong X."/>
            <person name="Xie G."/>
            <person name="Fu S."/>
            <person name="Zou P."/>
            <person name="Sun J."/>
            <person name="Wang Y."/>
            <person name="Huang J."/>
        </authorList>
    </citation>
    <scope>NUCLEOTIDE SEQUENCE [LARGE SCALE GENOMIC DNA]</scope>
    <source>
        <strain evidence="2 5">20160303005-1</strain>
    </source>
</reference>
<dbReference type="Proteomes" id="UP000321504">
    <property type="component" value="Unassembled WGS sequence"/>
</dbReference>
<evidence type="ECO:0000313" key="2">
    <source>
        <dbReference type="EMBL" id="QHH11431.1"/>
    </source>
</evidence>
<dbReference type="Proteomes" id="UP000464718">
    <property type="component" value="Chromosome ii"/>
</dbReference>
<organism evidence="1">
    <name type="scientific">Vibrio parahaemolyticus</name>
    <dbReference type="NCBI Taxonomy" id="670"/>
    <lineage>
        <taxon>Bacteria</taxon>
        <taxon>Pseudomonadati</taxon>
        <taxon>Pseudomonadota</taxon>
        <taxon>Gammaproteobacteria</taxon>
        <taxon>Vibrionales</taxon>
        <taxon>Vibrionaceae</taxon>
        <taxon>Vibrio</taxon>
    </lineage>
</organism>
<proteinExistence type="predicted"/>
<accession>A0A2S1MGW6</accession>
<reference evidence="1" key="1">
    <citation type="journal article" date="2018" name="Genome Biol.">
        <title>SKESA: strategic k-mer extension for scrupulous assemblies.</title>
        <authorList>
            <person name="Souvorov A."/>
            <person name="Agarwala R."/>
            <person name="Lipman D.J."/>
        </authorList>
    </citation>
    <scope>NUCLEOTIDE SEQUENCE</scope>
    <source>
        <strain evidence="1">1930</strain>
    </source>
</reference>
<evidence type="ECO:0000313" key="1">
    <source>
        <dbReference type="EMBL" id="HAS6676893.1"/>
    </source>
</evidence>
<reference evidence="3 4" key="3">
    <citation type="submission" date="2019-08" db="EMBL/GenBank/DDBJ databases">
        <title>Emerging of two pre-pandemic pathogenic O4:KUT lineages of Vibrio parahaemolyticus in coastal eastern China.</title>
        <authorList>
            <person name="Yu H."/>
        </authorList>
    </citation>
    <scope>NUCLEOTIDE SEQUENCE [LARGE SCALE GENOMIC DNA]</scope>
    <source>
        <strain evidence="3 4">HZ17-383</strain>
    </source>
</reference>
<sequence length="32" mass="3547">MRPIHITEVYCFALFTVGGDGLHLGKTITKDI</sequence>
<dbReference type="EMBL" id="CP034299">
    <property type="protein sequence ID" value="QHH11431.1"/>
    <property type="molecule type" value="Genomic_DNA"/>
</dbReference>
<reference evidence="1" key="4">
    <citation type="submission" date="2019-12" db="EMBL/GenBank/DDBJ databases">
        <authorList>
            <consortium name="NCBI Pathogen Detection Project"/>
        </authorList>
    </citation>
    <scope>NUCLEOTIDE SEQUENCE</scope>
    <source>
        <strain evidence="1">1930</strain>
    </source>
</reference>
<name>A0A2S1MGW6_VIBPH</name>
<dbReference type="AlphaFoldDB" id="A0A2S1MGW6"/>
<evidence type="ECO:0000313" key="4">
    <source>
        <dbReference type="Proteomes" id="UP000321504"/>
    </source>
</evidence>
<evidence type="ECO:0000313" key="3">
    <source>
        <dbReference type="EMBL" id="TXN17577.1"/>
    </source>
</evidence>
<evidence type="ECO:0000313" key="5">
    <source>
        <dbReference type="Proteomes" id="UP000464718"/>
    </source>
</evidence>
<gene>
    <name evidence="2" type="ORF">EHC69_19190</name>
    <name evidence="3" type="ORF">FVP01_00885</name>
    <name evidence="1" type="ORF">I7278_08730</name>
</gene>
<dbReference type="EMBL" id="VRMQ01000001">
    <property type="protein sequence ID" value="TXN17577.1"/>
    <property type="molecule type" value="Genomic_DNA"/>
</dbReference>
<protein>
    <submittedName>
        <fullName evidence="1">Uncharacterized protein</fullName>
    </submittedName>
</protein>
<dbReference type="EMBL" id="DACQKT010000003">
    <property type="protein sequence ID" value="HAS6676893.1"/>
    <property type="molecule type" value="Genomic_DNA"/>
</dbReference>
<dbReference type="Proteomes" id="UP000856022">
    <property type="component" value="Unassembled WGS sequence"/>
</dbReference>